<feature type="binding site" evidence="4">
    <location>
        <position position="366"/>
    </location>
    <ligand>
        <name>Mg(2+)</name>
        <dbReference type="ChEBI" id="CHEBI:18420"/>
        <label>1</label>
    </ligand>
</feature>
<comment type="cofactor">
    <cofactor evidence="4">
        <name>Mg(2+)</name>
        <dbReference type="ChEBI" id="CHEBI:18420"/>
    </cofactor>
    <text evidence="4">Binds 2 Mg(2+) ions per subunit.</text>
</comment>
<name>A0A3A1YRB6_9GAMM</name>
<dbReference type="GO" id="GO:0019740">
    <property type="term" value="P:nitrogen utilization"/>
    <property type="evidence" value="ECO:0007669"/>
    <property type="project" value="TreeGrafter"/>
</dbReference>
<feature type="binding site" evidence="2">
    <location>
        <position position="330"/>
    </location>
    <ligand>
        <name>L-glutamate</name>
        <dbReference type="ChEBI" id="CHEBI:29985"/>
    </ligand>
</feature>
<evidence type="ECO:0000256" key="7">
    <source>
        <dbReference type="RuleBase" id="RU000384"/>
    </source>
</evidence>
<feature type="binding site" evidence="2">
    <location>
        <position position="368"/>
    </location>
    <ligand>
        <name>L-glutamate</name>
        <dbReference type="ChEBI" id="CHEBI:29985"/>
    </ligand>
</feature>
<dbReference type="GO" id="GO:0005524">
    <property type="term" value="F:ATP binding"/>
    <property type="evidence" value="ECO:0007669"/>
    <property type="project" value="UniProtKB-KW"/>
</dbReference>
<dbReference type="OrthoDB" id="9807095at2"/>
<dbReference type="GO" id="GO:0004356">
    <property type="term" value="F:glutamine synthetase activity"/>
    <property type="evidence" value="ECO:0007669"/>
    <property type="project" value="InterPro"/>
</dbReference>
<keyword evidence="10" id="KW-0436">Ligase</keyword>
<dbReference type="InterPro" id="IPR014746">
    <property type="entry name" value="Gln_synth/guanido_kin_cat_dom"/>
</dbReference>
<feature type="domain" description="GS catalytic" evidence="9">
    <location>
        <begin position="112"/>
        <end position="477"/>
    </location>
</feature>
<feature type="modified residue" description="O-AMP-tyrosine" evidence="5">
    <location>
        <position position="406"/>
    </location>
</feature>
<dbReference type="GO" id="GO:0005737">
    <property type="term" value="C:cytoplasm"/>
    <property type="evidence" value="ECO:0007669"/>
    <property type="project" value="TreeGrafter"/>
</dbReference>
<evidence type="ECO:0000313" key="11">
    <source>
        <dbReference type="Proteomes" id="UP000265916"/>
    </source>
</evidence>
<dbReference type="SUPFAM" id="SSF54368">
    <property type="entry name" value="Glutamine synthetase, N-terminal domain"/>
    <property type="match status" value="1"/>
</dbReference>
<comment type="caution">
    <text evidence="10">The sequence shown here is derived from an EMBL/GenBank/DDBJ whole genome shotgun (WGS) entry which is preliminary data.</text>
</comment>
<dbReference type="InterPro" id="IPR036651">
    <property type="entry name" value="Gln_synt_N_sf"/>
</dbReference>
<keyword evidence="11" id="KW-1185">Reference proteome</keyword>
<feature type="binding site" evidence="3">
    <location>
        <position position="348"/>
    </location>
    <ligand>
        <name>ATP</name>
        <dbReference type="ChEBI" id="CHEBI:30616"/>
    </ligand>
</feature>
<dbReference type="Pfam" id="PF00120">
    <property type="entry name" value="Gln-synt_C"/>
    <property type="match status" value="1"/>
</dbReference>
<feature type="domain" description="GS beta-grasp" evidence="8">
    <location>
        <begin position="19"/>
        <end position="105"/>
    </location>
</feature>
<keyword evidence="5" id="KW-0597">Phosphoprotein</keyword>
<evidence type="ECO:0000256" key="6">
    <source>
        <dbReference type="PROSITE-ProRule" id="PRU01330"/>
    </source>
</evidence>
<accession>A0A3A1YRB6</accession>
<dbReference type="PROSITE" id="PS51987">
    <property type="entry name" value="GS_CATALYTIC"/>
    <property type="match status" value="1"/>
</dbReference>
<dbReference type="PANTHER" id="PTHR43407">
    <property type="entry name" value="GLUTAMINE SYNTHETASE"/>
    <property type="match status" value="1"/>
</dbReference>
<evidence type="ECO:0000256" key="1">
    <source>
        <dbReference type="ARBA" id="ARBA00009897"/>
    </source>
</evidence>
<dbReference type="GO" id="GO:0006542">
    <property type="term" value="P:glutamine biosynthetic process"/>
    <property type="evidence" value="ECO:0007669"/>
    <property type="project" value="InterPro"/>
</dbReference>
<feature type="binding site" evidence="3">
    <location>
        <position position="361"/>
    </location>
    <ligand>
        <name>ATP</name>
        <dbReference type="ChEBI" id="CHEBI:30616"/>
    </ligand>
</feature>
<dbReference type="NCBIfam" id="TIGR00653">
    <property type="entry name" value="GlnA"/>
    <property type="match status" value="1"/>
</dbReference>
<evidence type="ECO:0000256" key="5">
    <source>
        <dbReference type="PIRSR" id="PIRSR604809-50"/>
    </source>
</evidence>
<dbReference type="InterPro" id="IPR008147">
    <property type="entry name" value="Gln_synt_N"/>
</dbReference>
<evidence type="ECO:0000256" key="2">
    <source>
        <dbReference type="PIRSR" id="PIRSR604809-1"/>
    </source>
</evidence>
<evidence type="ECO:0000313" key="10">
    <source>
        <dbReference type="EMBL" id="RIY38954.1"/>
    </source>
</evidence>
<dbReference type="SUPFAM" id="SSF55931">
    <property type="entry name" value="Glutamine synthetase/guanido kinase"/>
    <property type="match status" value="1"/>
</dbReference>
<dbReference type="GO" id="GO:0046872">
    <property type="term" value="F:metal ion binding"/>
    <property type="evidence" value="ECO:0007669"/>
    <property type="project" value="UniProtKB-KW"/>
</dbReference>
<gene>
    <name evidence="10" type="primary">glnA</name>
    <name evidence="10" type="ORF">CKF58_03100</name>
</gene>
<keyword evidence="3" id="KW-0547">Nucleotide-binding</keyword>
<feature type="binding site" evidence="4">
    <location>
        <position position="278"/>
    </location>
    <ligand>
        <name>Mg(2+)</name>
        <dbReference type="ChEBI" id="CHEBI:18420"/>
        <label>1</label>
    </ligand>
</feature>
<dbReference type="PANTHER" id="PTHR43407:SF2">
    <property type="entry name" value="GLUTAMINE SYNTHETASE"/>
    <property type="match status" value="1"/>
</dbReference>
<reference evidence="10 11" key="1">
    <citation type="submission" date="2017-08" db="EMBL/GenBank/DDBJ databases">
        <title>Reclassification of Bisgaard taxon 37 and 44.</title>
        <authorList>
            <person name="Christensen H."/>
        </authorList>
    </citation>
    <scope>NUCLEOTIDE SEQUENCE [LARGE SCALE GENOMIC DNA]</scope>
    <source>
        <strain evidence="10 11">111</strain>
    </source>
</reference>
<dbReference type="PROSITE" id="PS51986">
    <property type="entry name" value="GS_BETA_GRASP"/>
    <property type="match status" value="1"/>
</dbReference>
<dbReference type="SMART" id="SM01230">
    <property type="entry name" value="Gln-synt_C"/>
    <property type="match status" value="1"/>
</dbReference>
<dbReference type="PROSITE" id="PS00181">
    <property type="entry name" value="GLNA_ATP"/>
    <property type="match status" value="1"/>
</dbReference>
<proteinExistence type="inferred from homology"/>
<dbReference type="Gene3D" id="3.10.20.70">
    <property type="entry name" value="Glutamine synthetase, N-terminal domain"/>
    <property type="match status" value="1"/>
</dbReference>
<keyword evidence="4" id="KW-0479">Metal-binding</keyword>
<organism evidence="10 11">
    <name type="scientific">Psittacicella hinzii</name>
    <dbReference type="NCBI Taxonomy" id="2028575"/>
    <lineage>
        <taxon>Bacteria</taxon>
        <taxon>Pseudomonadati</taxon>
        <taxon>Pseudomonadota</taxon>
        <taxon>Gammaproteobacteria</taxon>
        <taxon>Pasteurellales</taxon>
        <taxon>Psittacicellaceae</taxon>
        <taxon>Psittacicella</taxon>
    </lineage>
</organism>
<dbReference type="Proteomes" id="UP000265916">
    <property type="component" value="Unassembled WGS sequence"/>
</dbReference>
<evidence type="ECO:0000256" key="4">
    <source>
        <dbReference type="PIRSR" id="PIRSR604809-3"/>
    </source>
</evidence>
<feature type="binding site" evidence="3">
    <location>
        <position position="217"/>
    </location>
    <ligand>
        <name>ATP</name>
        <dbReference type="ChEBI" id="CHEBI:30616"/>
    </ligand>
</feature>
<feature type="binding site" evidence="2">
    <location>
        <position position="348"/>
    </location>
    <ligand>
        <name>L-glutamate</name>
        <dbReference type="ChEBI" id="CHEBI:29985"/>
    </ligand>
</feature>
<comment type="similarity">
    <text evidence="1 6 7">Belongs to the glutamine synthetase family.</text>
</comment>
<dbReference type="FunFam" id="3.30.590.10:FF:000001">
    <property type="entry name" value="Glutamine synthetase"/>
    <property type="match status" value="1"/>
</dbReference>
<feature type="binding site" evidence="3">
    <location>
        <begin position="280"/>
        <end position="282"/>
    </location>
    <ligand>
        <name>ATP</name>
        <dbReference type="ChEBI" id="CHEBI:30616"/>
    </ligand>
</feature>
<dbReference type="InterPro" id="IPR027303">
    <property type="entry name" value="Gln_synth_gly_rich_site"/>
</dbReference>
<evidence type="ECO:0000256" key="3">
    <source>
        <dbReference type="PIRSR" id="PIRSR604809-2"/>
    </source>
</evidence>
<dbReference type="EMBL" id="NRJG01000047">
    <property type="protein sequence ID" value="RIY38954.1"/>
    <property type="molecule type" value="Genomic_DNA"/>
</dbReference>
<dbReference type="Gene3D" id="3.30.590.10">
    <property type="entry name" value="Glutamine synthetase/guanido kinase, catalytic domain"/>
    <property type="match status" value="1"/>
</dbReference>
<keyword evidence="4" id="KW-0460">Magnesium</keyword>
<dbReference type="GO" id="GO:0016020">
    <property type="term" value="C:membrane"/>
    <property type="evidence" value="ECO:0007669"/>
    <property type="project" value="TreeGrafter"/>
</dbReference>
<feature type="binding site" evidence="4">
    <location>
        <position position="139"/>
    </location>
    <ligand>
        <name>Mg(2+)</name>
        <dbReference type="ChEBI" id="CHEBI:18420"/>
        <label>1</label>
    </ligand>
</feature>
<feature type="binding site" evidence="2">
    <location>
        <position position="336"/>
    </location>
    <ligand>
        <name>L-glutamate</name>
        <dbReference type="ChEBI" id="CHEBI:29985"/>
    </ligand>
</feature>
<feature type="binding site" evidence="2">
    <location>
        <begin position="273"/>
        <end position="274"/>
    </location>
    <ligand>
        <name>L-glutamate</name>
        <dbReference type="ChEBI" id="CHEBI:29985"/>
    </ligand>
</feature>
<dbReference type="InterPro" id="IPR004809">
    <property type="entry name" value="Gln_synth_I"/>
</dbReference>
<dbReference type="RefSeq" id="WP_119530869.1">
    <property type="nucleotide sequence ID" value="NZ_JBHSSP010000027.1"/>
</dbReference>
<dbReference type="AlphaFoldDB" id="A0A3A1YRB6"/>
<feature type="binding site" evidence="4">
    <location>
        <position position="222"/>
    </location>
    <ligand>
        <name>Mg(2+)</name>
        <dbReference type="ChEBI" id="CHEBI:18420"/>
        <label>1</label>
    </ligand>
</feature>
<protein>
    <submittedName>
        <fullName evidence="10">Type I glutamate--ammonia ligase</fullName>
    </submittedName>
</protein>
<dbReference type="Pfam" id="PF03951">
    <property type="entry name" value="Gln-synt_N"/>
    <property type="match status" value="1"/>
</dbReference>
<feature type="binding site" evidence="4">
    <location>
        <position position="229"/>
    </location>
    <ligand>
        <name>Mg(2+)</name>
        <dbReference type="ChEBI" id="CHEBI:18420"/>
        <label>1</label>
    </ligand>
</feature>
<sequence>MSFNTKAVAAKFADFIEEHGVVWADLRFTDILGKEQHVSIPAHLIDEDFFAHGKVIDGSSIAGWKSISKSDMVLKPVEQEPLLDVVGDNFSPTLIIRTQVYEPTGEGYDRCPRTIAARAEKYMRELGLADDVFVGPELEFFMFDSVRFKNDMGRAFFEIDDDDMIWNSDKKGDEFSGNLGHRPNVKGGYFPVAPMDRSQAIRSQMCEGLMAMGLEVEAHHHEVAMAQNEIATRFNTLVAKADEVQVYKYVVQNVAKQNQKTVTFMPKPLFGDNGSGMHVHFSFSKDGKNLFVGDEYAGLSETALHFIGGVLKHAKALNAFTNPSTNSYKRLVPGFEAPVMLAYSASNRSAAIRIPAVSTPKAKRIEVRFPDGTANPYLAFTALLMAGLDGVKNKIHPGAAADTNLYEASAEEVAYIPQVCYSLEQALEALQADHAFLLEGGVFSQEFIDTYIGLKADEVQKIRMRPHPMEFELYYSC</sequence>
<keyword evidence="3" id="KW-0067">ATP-binding</keyword>
<dbReference type="InterPro" id="IPR008146">
    <property type="entry name" value="Gln_synth_cat_dom"/>
</dbReference>
<feature type="binding site" evidence="4">
    <location>
        <position position="137"/>
    </location>
    <ligand>
        <name>Mg(2+)</name>
        <dbReference type="ChEBI" id="CHEBI:18420"/>
        <label>1</label>
    </ligand>
</feature>
<evidence type="ECO:0000259" key="9">
    <source>
        <dbReference type="PROSITE" id="PS51987"/>
    </source>
</evidence>
<evidence type="ECO:0000259" key="8">
    <source>
        <dbReference type="PROSITE" id="PS51986"/>
    </source>
</evidence>